<sequence>FRQCSLPFKRHTTDQLLQYLLSSGSGMRYYDIVFCALVLLLCSSLSAAVREKESHLAKKQCLKRYPVLDLTIIMGIIAINVAVSYRQYDPAKSIFLAFAVFLFRMWFSIAFWILSVLPSIKKWSRFKHPE</sequence>
<name>A0A0H5RKP2_9EUKA</name>
<proteinExistence type="predicted"/>
<keyword evidence="1" id="KW-0812">Transmembrane</keyword>
<dbReference type="EMBL" id="HACM01008842">
    <property type="protein sequence ID" value="CRZ09284.1"/>
    <property type="molecule type" value="Transcribed_RNA"/>
</dbReference>
<evidence type="ECO:0000256" key="1">
    <source>
        <dbReference type="SAM" id="Phobius"/>
    </source>
</evidence>
<evidence type="ECO:0000313" key="2">
    <source>
        <dbReference type="EMBL" id="CRZ09284.1"/>
    </source>
</evidence>
<dbReference type="AlphaFoldDB" id="A0A0H5RKP2"/>
<keyword evidence="1" id="KW-1133">Transmembrane helix</keyword>
<feature type="transmembrane region" description="Helical" evidence="1">
    <location>
        <begin position="29"/>
        <end position="49"/>
    </location>
</feature>
<keyword evidence="1" id="KW-0472">Membrane</keyword>
<feature type="non-terminal residue" evidence="2">
    <location>
        <position position="1"/>
    </location>
</feature>
<reference evidence="2" key="1">
    <citation type="submission" date="2015-04" db="EMBL/GenBank/DDBJ databases">
        <title>The genome sequence of the plant pathogenic Rhizarian Plasmodiophora brassicae reveals insights in its biotrophic life cycle and the origin of chitin synthesis.</title>
        <authorList>
            <person name="Schwelm A."/>
            <person name="Fogelqvist J."/>
            <person name="Knaust A."/>
            <person name="Julke S."/>
            <person name="Lilja T."/>
            <person name="Dhandapani V."/>
            <person name="Bonilla-Rosso G."/>
            <person name="Karlsson M."/>
            <person name="Shevchenko A."/>
            <person name="Choi S.R."/>
            <person name="Kim H.G."/>
            <person name="Park J.Y."/>
            <person name="Lim Y.P."/>
            <person name="Ludwig-Muller J."/>
            <person name="Dixelius C."/>
        </authorList>
    </citation>
    <scope>NUCLEOTIDE SEQUENCE</scope>
    <source>
        <tissue evidence="2">Potato root galls</tissue>
    </source>
</reference>
<feature type="transmembrane region" description="Helical" evidence="1">
    <location>
        <begin position="94"/>
        <end position="117"/>
    </location>
</feature>
<accession>A0A0H5RKP2</accession>
<feature type="transmembrane region" description="Helical" evidence="1">
    <location>
        <begin position="70"/>
        <end position="88"/>
    </location>
</feature>
<protein>
    <submittedName>
        <fullName evidence="2">Uncharacterized protein</fullName>
    </submittedName>
</protein>
<organism evidence="2">
    <name type="scientific">Spongospora subterranea</name>
    <dbReference type="NCBI Taxonomy" id="70186"/>
    <lineage>
        <taxon>Eukaryota</taxon>
        <taxon>Sar</taxon>
        <taxon>Rhizaria</taxon>
        <taxon>Endomyxa</taxon>
        <taxon>Phytomyxea</taxon>
        <taxon>Plasmodiophorida</taxon>
        <taxon>Plasmodiophoridae</taxon>
        <taxon>Spongospora</taxon>
    </lineage>
</organism>